<sequence length="185" mass="21202">MLQRIHEGHVGIIKCQEASSRLGMVAQHHRALPMEITALSHGQWLSLGMDIFEIGRQKYIVIQDYSSRFFEVVQLPNTTKATTVTQIKNIFAWHGIPEVVHTDGAEFKHFAKDYEFALSTSSPKFAQSNANIVQIRRPQPRFSYLQRNTPIKCVIPFRTPVWQKTEKHLADSPYQSTDIEAISRP</sequence>
<dbReference type="Proteomes" id="UP001159363">
    <property type="component" value="Chromosome 3"/>
</dbReference>
<reference evidence="1 2" key="1">
    <citation type="submission" date="2023-02" db="EMBL/GenBank/DDBJ databases">
        <title>LHISI_Scaffold_Assembly.</title>
        <authorList>
            <person name="Stuart O.P."/>
            <person name="Cleave R."/>
            <person name="Magrath M.J.L."/>
            <person name="Mikheyev A.S."/>
        </authorList>
    </citation>
    <scope>NUCLEOTIDE SEQUENCE [LARGE SCALE GENOMIC DNA]</scope>
    <source>
        <strain evidence="1">Daus_M_001</strain>
        <tissue evidence="1">Leg muscle</tissue>
    </source>
</reference>
<dbReference type="PANTHER" id="PTHR37984">
    <property type="entry name" value="PROTEIN CBG26694"/>
    <property type="match status" value="1"/>
</dbReference>
<evidence type="ECO:0000313" key="2">
    <source>
        <dbReference type="Proteomes" id="UP001159363"/>
    </source>
</evidence>
<dbReference type="SUPFAM" id="SSF53098">
    <property type="entry name" value="Ribonuclease H-like"/>
    <property type="match status" value="1"/>
</dbReference>
<gene>
    <name evidence="1" type="ORF">PR048_009719</name>
</gene>
<dbReference type="InterPro" id="IPR050951">
    <property type="entry name" value="Retrovirus_Pol_polyprotein"/>
</dbReference>
<evidence type="ECO:0008006" key="3">
    <source>
        <dbReference type="Google" id="ProtNLM"/>
    </source>
</evidence>
<keyword evidence="2" id="KW-1185">Reference proteome</keyword>
<proteinExistence type="predicted"/>
<name>A0ABQ9I1G6_9NEOP</name>
<protein>
    <recommendedName>
        <fullName evidence="3">Integrase catalytic domain-containing protein</fullName>
    </recommendedName>
</protein>
<organism evidence="1 2">
    <name type="scientific">Dryococelus australis</name>
    <dbReference type="NCBI Taxonomy" id="614101"/>
    <lineage>
        <taxon>Eukaryota</taxon>
        <taxon>Metazoa</taxon>
        <taxon>Ecdysozoa</taxon>
        <taxon>Arthropoda</taxon>
        <taxon>Hexapoda</taxon>
        <taxon>Insecta</taxon>
        <taxon>Pterygota</taxon>
        <taxon>Neoptera</taxon>
        <taxon>Polyneoptera</taxon>
        <taxon>Phasmatodea</taxon>
        <taxon>Verophasmatodea</taxon>
        <taxon>Anareolatae</taxon>
        <taxon>Phasmatidae</taxon>
        <taxon>Eurycanthinae</taxon>
        <taxon>Dryococelus</taxon>
    </lineage>
</organism>
<dbReference type="EMBL" id="JARBHB010000003">
    <property type="protein sequence ID" value="KAJ8890211.1"/>
    <property type="molecule type" value="Genomic_DNA"/>
</dbReference>
<dbReference type="PANTHER" id="PTHR37984:SF9">
    <property type="entry name" value="INTEGRASE CATALYTIC DOMAIN-CONTAINING PROTEIN"/>
    <property type="match status" value="1"/>
</dbReference>
<dbReference type="InterPro" id="IPR036397">
    <property type="entry name" value="RNaseH_sf"/>
</dbReference>
<evidence type="ECO:0000313" key="1">
    <source>
        <dbReference type="EMBL" id="KAJ8890211.1"/>
    </source>
</evidence>
<dbReference type="Gene3D" id="3.30.420.10">
    <property type="entry name" value="Ribonuclease H-like superfamily/Ribonuclease H"/>
    <property type="match status" value="1"/>
</dbReference>
<comment type="caution">
    <text evidence="1">The sequence shown here is derived from an EMBL/GenBank/DDBJ whole genome shotgun (WGS) entry which is preliminary data.</text>
</comment>
<accession>A0ABQ9I1G6</accession>
<dbReference type="InterPro" id="IPR012337">
    <property type="entry name" value="RNaseH-like_sf"/>
</dbReference>